<comment type="caution">
    <text evidence="7">The sequence shown here is derived from an EMBL/GenBank/DDBJ whole genome shotgun (WGS) entry which is preliminary data.</text>
</comment>
<reference evidence="7 8" key="1">
    <citation type="submission" date="2020-01" db="EMBL/GenBank/DDBJ databases">
        <title>Genomes of bacteria type strains.</title>
        <authorList>
            <person name="Chen J."/>
            <person name="Zhu S."/>
            <person name="Chen J."/>
        </authorList>
    </citation>
    <scope>NUCLEOTIDE SEQUENCE [LARGE SCALE GENOMIC DNA]</scope>
    <source>
        <strain evidence="7 8">KCTC 52919</strain>
    </source>
</reference>
<feature type="modified residue" description="4-aspartylphosphate" evidence="4">
    <location>
        <position position="115"/>
    </location>
</feature>
<evidence type="ECO:0000259" key="6">
    <source>
        <dbReference type="PROSITE" id="PS50110"/>
    </source>
</evidence>
<dbReference type="SUPFAM" id="SSF52172">
    <property type="entry name" value="CheY-like"/>
    <property type="match status" value="1"/>
</dbReference>
<dbReference type="InterPro" id="IPR011006">
    <property type="entry name" value="CheY-like_superfamily"/>
</dbReference>
<feature type="compositionally biased region" description="Basic and acidic residues" evidence="5">
    <location>
        <begin position="154"/>
        <end position="165"/>
    </location>
</feature>
<dbReference type="InterPro" id="IPR001789">
    <property type="entry name" value="Sig_transdc_resp-reg_receiver"/>
</dbReference>
<dbReference type="PROSITE" id="PS50110">
    <property type="entry name" value="RESPONSE_REGULATORY"/>
    <property type="match status" value="1"/>
</dbReference>
<keyword evidence="3" id="KW-0804">Transcription</keyword>
<dbReference type="Pfam" id="PF00072">
    <property type="entry name" value="Response_reg"/>
    <property type="match status" value="1"/>
</dbReference>
<feature type="domain" description="Response regulatory" evidence="6">
    <location>
        <begin position="64"/>
        <end position="165"/>
    </location>
</feature>
<evidence type="ECO:0000313" key="8">
    <source>
        <dbReference type="Proteomes" id="UP000476332"/>
    </source>
</evidence>
<keyword evidence="1 4" id="KW-0597">Phosphoprotein</keyword>
<dbReference type="AlphaFoldDB" id="A0A6L9MMG7"/>
<keyword evidence="2" id="KW-0805">Transcription regulation</keyword>
<dbReference type="PANTHER" id="PTHR44591">
    <property type="entry name" value="STRESS RESPONSE REGULATOR PROTEIN 1"/>
    <property type="match status" value="1"/>
</dbReference>
<dbReference type="Gene3D" id="3.40.50.2300">
    <property type="match status" value="1"/>
</dbReference>
<evidence type="ECO:0000256" key="2">
    <source>
        <dbReference type="ARBA" id="ARBA00023015"/>
    </source>
</evidence>
<gene>
    <name evidence="7" type="ORF">GTW51_19210</name>
</gene>
<protein>
    <submittedName>
        <fullName evidence="7">Response regulator</fullName>
    </submittedName>
</protein>
<dbReference type="RefSeq" id="WP_163045674.1">
    <property type="nucleotide sequence ID" value="NZ_JAAAMJ010000020.1"/>
</dbReference>
<evidence type="ECO:0000313" key="7">
    <source>
        <dbReference type="EMBL" id="NDV88826.1"/>
    </source>
</evidence>
<name>A0A6L9MMG7_9HYPH</name>
<evidence type="ECO:0000256" key="5">
    <source>
        <dbReference type="SAM" id="MobiDB-lite"/>
    </source>
</evidence>
<dbReference type="Proteomes" id="UP000476332">
    <property type="component" value="Unassembled WGS sequence"/>
</dbReference>
<dbReference type="EMBL" id="JAAAMJ010000020">
    <property type="protein sequence ID" value="NDV88826.1"/>
    <property type="molecule type" value="Genomic_DNA"/>
</dbReference>
<feature type="region of interest" description="Disordered" evidence="5">
    <location>
        <begin position="140"/>
        <end position="165"/>
    </location>
</feature>
<sequence>MRRKPATVYGFAKQSGRHAEDASSVGRGTQIGLWLPRSDVQGRQVRRTRLSAEPKAPAIRGTSEILLVDDSSGLLATTVALLRDRQFEVVCAGGGAEALTLLEKNPDRFDLMITDFAMPMVSGVEIVRFAHNLKSDFPAIHHGTRRSNSIGSPADRRAGPQEAVR</sequence>
<dbReference type="GO" id="GO:0000160">
    <property type="term" value="P:phosphorelay signal transduction system"/>
    <property type="evidence" value="ECO:0007669"/>
    <property type="project" value="InterPro"/>
</dbReference>
<keyword evidence="8" id="KW-1185">Reference proteome</keyword>
<dbReference type="PANTHER" id="PTHR44591:SF3">
    <property type="entry name" value="RESPONSE REGULATORY DOMAIN-CONTAINING PROTEIN"/>
    <property type="match status" value="1"/>
</dbReference>
<proteinExistence type="predicted"/>
<organism evidence="7 8">
    <name type="scientific">Aurantimonas aggregata</name>
    <dbReference type="NCBI Taxonomy" id="2047720"/>
    <lineage>
        <taxon>Bacteria</taxon>
        <taxon>Pseudomonadati</taxon>
        <taxon>Pseudomonadota</taxon>
        <taxon>Alphaproteobacteria</taxon>
        <taxon>Hyphomicrobiales</taxon>
        <taxon>Aurantimonadaceae</taxon>
        <taxon>Aurantimonas</taxon>
    </lineage>
</organism>
<dbReference type="InterPro" id="IPR050595">
    <property type="entry name" value="Bact_response_regulator"/>
</dbReference>
<evidence type="ECO:0000256" key="1">
    <source>
        <dbReference type="ARBA" id="ARBA00022553"/>
    </source>
</evidence>
<evidence type="ECO:0000256" key="3">
    <source>
        <dbReference type="ARBA" id="ARBA00023163"/>
    </source>
</evidence>
<evidence type="ECO:0000256" key="4">
    <source>
        <dbReference type="PROSITE-ProRule" id="PRU00169"/>
    </source>
</evidence>
<accession>A0A6L9MMG7</accession>